<name>A0A7G2CD59_9TRYP</name>
<evidence type="ECO:0000256" key="1">
    <source>
        <dbReference type="SAM" id="MobiDB-lite"/>
    </source>
</evidence>
<sequence length="646" mass="72581">MFQSDSNGTLDTIGSQYSHAVSSGGTIDDALEDAFHVPQTAIGFGSSHRSCHSPLVDSRSESPIVPSSDTISVDEPADVHKEADEEYTDRILSEHDHHLFVLTMAGKPVYSRHGEATRLGEVFGILQLLFHMRNHSNSGDGDDRPDSLCQIEYADLSLYFYLKDDMLYVKALRQEEESPHDTNYYSVIKQELQHIHCFLYSIIPNLREVLANNPSYDVRGYLINADFKMLTEWINKIESNVCFALHAVPLTPLQPKQRGWLSKLVADLRAECKATCPNYLYTFLFFYGKVVSVFSPVKGFCTPCVEDYTNCGLGTTDLMLLLNFIQCGMQRQQCGQLWAPICLPYFNDTGYVWCHVSNFSSLVRESLTDELSGSAVITETPSILQAERGLLLVHITAGDADFAAIQSAVEQSARSVANVPESRRQFHVVEQELIANCIDRSTFSDNAWLKCLFESCRPPFLWFGVSHGGEFIEKTRKNVVSGYFESAEHPFFYVEDAVLQDSLYQQLLAHINSLHKMPHAPSSLPLLVVGEPQFSAVLLRPTAALVTLLCQQFYTSKDMGPPKRSNETGKSSSGENIIKKNGICSHPPKRPFDFKKFQERCISSISEVICVFPSYSSEELMLSWVTFLLIRLTAQLESLVLEEMRS</sequence>
<dbReference type="VEuPathDB" id="TriTrypDB:ADEAN_000442900"/>
<dbReference type="AlphaFoldDB" id="A0A7G2CD59"/>
<dbReference type="Pfam" id="PF19037">
    <property type="entry name" value="Fuz_longin_2"/>
    <property type="match status" value="1"/>
</dbReference>
<dbReference type="PANTHER" id="PTHR13027:SF7">
    <property type="entry name" value="VACUOLAR FUSION PROTEIN MON1 HOMOLOG"/>
    <property type="match status" value="1"/>
</dbReference>
<dbReference type="EMBL" id="LR877151">
    <property type="protein sequence ID" value="CAD2216951.1"/>
    <property type="molecule type" value="Genomic_DNA"/>
</dbReference>
<dbReference type="InterPro" id="IPR043971">
    <property type="entry name" value="FUZ/MON1/HPS1_longin_2"/>
</dbReference>
<organism evidence="3 4">
    <name type="scientific">Angomonas deanei</name>
    <dbReference type="NCBI Taxonomy" id="59799"/>
    <lineage>
        <taxon>Eukaryota</taxon>
        <taxon>Discoba</taxon>
        <taxon>Euglenozoa</taxon>
        <taxon>Kinetoplastea</taxon>
        <taxon>Metakinetoplastina</taxon>
        <taxon>Trypanosomatida</taxon>
        <taxon>Trypanosomatidae</taxon>
        <taxon>Strigomonadinae</taxon>
        <taxon>Angomonas</taxon>
    </lineage>
</organism>
<feature type="domain" description="FUZ/MON1/HPS1 second Longin" evidence="2">
    <location>
        <begin position="312"/>
        <end position="387"/>
    </location>
</feature>
<protein>
    <submittedName>
        <fullName evidence="3">Trafficking protein Mon1, putative</fullName>
    </submittedName>
</protein>
<feature type="region of interest" description="Disordered" evidence="1">
    <location>
        <begin position="559"/>
        <end position="584"/>
    </location>
</feature>
<dbReference type="InterPro" id="IPR004353">
    <property type="entry name" value="Mon1"/>
</dbReference>
<evidence type="ECO:0000259" key="2">
    <source>
        <dbReference type="Pfam" id="PF19037"/>
    </source>
</evidence>
<reference evidence="3 4" key="1">
    <citation type="submission" date="2020-08" db="EMBL/GenBank/DDBJ databases">
        <authorList>
            <person name="Newling K."/>
            <person name="Davey J."/>
            <person name="Forrester S."/>
        </authorList>
    </citation>
    <scope>NUCLEOTIDE SEQUENCE [LARGE SCALE GENOMIC DNA]</scope>
    <source>
        <strain evidence="4">Crithidia deanei Carvalho (ATCC PRA-265)</strain>
    </source>
</reference>
<dbReference type="GO" id="GO:0006623">
    <property type="term" value="P:protein targeting to vacuole"/>
    <property type="evidence" value="ECO:0007669"/>
    <property type="project" value="InterPro"/>
</dbReference>
<gene>
    <name evidence="3" type="ORF">ADEAN_000442900</name>
</gene>
<proteinExistence type="predicted"/>
<dbReference type="GO" id="GO:0016192">
    <property type="term" value="P:vesicle-mediated transport"/>
    <property type="evidence" value="ECO:0007669"/>
    <property type="project" value="InterPro"/>
</dbReference>
<evidence type="ECO:0000313" key="4">
    <source>
        <dbReference type="Proteomes" id="UP000515908"/>
    </source>
</evidence>
<dbReference type="PANTHER" id="PTHR13027">
    <property type="entry name" value="SAND PROTEIN-RELATED"/>
    <property type="match status" value="1"/>
</dbReference>
<keyword evidence="4" id="KW-1185">Reference proteome</keyword>
<dbReference type="Proteomes" id="UP000515908">
    <property type="component" value="Chromosome 07"/>
</dbReference>
<dbReference type="PRINTS" id="PR01546">
    <property type="entry name" value="YEAST73DUF"/>
</dbReference>
<accession>A0A7G2CD59</accession>
<feature type="region of interest" description="Disordered" evidence="1">
    <location>
        <begin position="52"/>
        <end position="80"/>
    </location>
</feature>
<evidence type="ECO:0000313" key="3">
    <source>
        <dbReference type="EMBL" id="CAD2216951.1"/>
    </source>
</evidence>